<gene>
    <name evidence="2" type="ORF">BCR43DRAFT_563295</name>
</gene>
<feature type="domain" description="F-box" evidence="1">
    <location>
        <begin position="11"/>
        <end position="62"/>
    </location>
</feature>
<protein>
    <recommendedName>
        <fullName evidence="1">F-box domain-containing protein</fullName>
    </recommendedName>
</protein>
<dbReference type="InParanoid" id="A0A1X2HG61"/>
<dbReference type="PROSITE" id="PS50181">
    <property type="entry name" value="FBOX"/>
    <property type="match status" value="1"/>
</dbReference>
<dbReference type="InterPro" id="IPR001810">
    <property type="entry name" value="F-box_dom"/>
</dbReference>
<accession>A0A1X2HG61</accession>
<comment type="caution">
    <text evidence="2">The sequence shown here is derived from an EMBL/GenBank/DDBJ whole genome shotgun (WGS) entry which is preliminary data.</text>
</comment>
<dbReference type="SUPFAM" id="SSF81383">
    <property type="entry name" value="F-box domain"/>
    <property type="match status" value="1"/>
</dbReference>
<reference evidence="2 3" key="1">
    <citation type="submission" date="2016-07" db="EMBL/GenBank/DDBJ databases">
        <title>Pervasive Adenine N6-methylation of Active Genes in Fungi.</title>
        <authorList>
            <consortium name="DOE Joint Genome Institute"/>
            <person name="Mondo S.J."/>
            <person name="Dannebaum R.O."/>
            <person name="Kuo R.C."/>
            <person name="Labutti K."/>
            <person name="Haridas S."/>
            <person name="Kuo A."/>
            <person name="Salamov A."/>
            <person name="Ahrendt S.R."/>
            <person name="Lipzen A."/>
            <person name="Sullivan W."/>
            <person name="Andreopoulos W.B."/>
            <person name="Clum A."/>
            <person name="Lindquist E."/>
            <person name="Daum C."/>
            <person name="Ramamoorthy G.K."/>
            <person name="Gryganskyi A."/>
            <person name="Culley D."/>
            <person name="Magnuson J.K."/>
            <person name="James T.Y."/>
            <person name="O'Malley M.A."/>
            <person name="Stajich J.E."/>
            <person name="Spatafora J.W."/>
            <person name="Visel A."/>
            <person name="Grigoriev I.V."/>
        </authorList>
    </citation>
    <scope>NUCLEOTIDE SEQUENCE [LARGE SCALE GENOMIC DNA]</scope>
    <source>
        <strain evidence="2 3">NRRL 2496</strain>
    </source>
</reference>
<sequence length="389" mass="45426">MPAEEEKMSLTDQILAFPLELLSRLFRFLLPPDLFRFERCCKKLTELLSINGKEGCHVWDQQTRHLELPRHPEYSEKRIMSLYFNYDCELCGRAKRTCVFWPQGVRYCYLCFFTIARGPSNRKPKQFWGATQVSGEWYFWLPAHYKTKPEPTPEERERYKVFLEDVARYEANSRRAFLPENETRLQMYLKEHNLVTIMDKELMIMVLDIKHQYRLLNTQSSASFAKKLVKWKLAQPASEEQCTTLLNPNVRGRLLVENMRRVQSHIRDSRLPLIEEHVLVTLLTAKGKSKVAMTDRSVKIFVTRLTKNTVLADNVALVQERLKEIAVPPVDDGALLAWLTAQSKYKPMTARSAKVWASNVKDNIDRFVAHERAFKTGLHRPRVPIVAAL</sequence>
<dbReference type="Proteomes" id="UP000242180">
    <property type="component" value="Unassembled WGS sequence"/>
</dbReference>
<evidence type="ECO:0000313" key="2">
    <source>
        <dbReference type="EMBL" id="ORY97953.1"/>
    </source>
</evidence>
<keyword evidence="3" id="KW-1185">Reference proteome</keyword>
<dbReference type="AlphaFoldDB" id="A0A1X2HG61"/>
<evidence type="ECO:0000259" key="1">
    <source>
        <dbReference type="PROSITE" id="PS50181"/>
    </source>
</evidence>
<dbReference type="EMBL" id="MCGN01000004">
    <property type="protein sequence ID" value="ORY97953.1"/>
    <property type="molecule type" value="Genomic_DNA"/>
</dbReference>
<name>A0A1X2HG61_SYNRA</name>
<dbReference type="InterPro" id="IPR036047">
    <property type="entry name" value="F-box-like_dom_sf"/>
</dbReference>
<proteinExistence type="predicted"/>
<organism evidence="2 3">
    <name type="scientific">Syncephalastrum racemosum</name>
    <name type="common">Filamentous fungus</name>
    <dbReference type="NCBI Taxonomy" id="13706"/>
    <lineage>
        <taxon>Eukaryota</taxon>
        <taxon>Fungi</taxon>
        <taxon>Fungi incertae sedis</taxon>
        <taxon>Mucoromycota</taxon>
        <taxon>Mucoromycotina</taxon>
        <taxon>Mucoromycetes</taxon>
        <taxon>Mucorales</taxon>
        <taxon>Syncephalastraceae</taxon>
        <taxon>Syncephalastrum</taxon>
    </lineage>
</organism>
<evidence type="ECO:0000313" key="3">
    <source>
        <dbReference type="Proteomes" id="UP000242180"/>
    </source>
</evidence>